<keyword evidence="3 6" id="KW-1133">Transmembrane helix</keyword>
<dbReference type="InterPro" id="IPR006634">
    <property type="entry name" value="TLC-dom"/>
</dbReference>
<dbReference type="PANTHER" id="PTHR12560:SF0">
    <property type="entry name" value="LD18904P"/>
    <property type="match status" value="1"/>
</dbReference>
<feature type="transmembrane region" description="Helical" evidence="6">
    <location>
        <begin position="126"/>
        <end position="149"/>
    </location>
</feature>
<feature type="transmembrane region" description="Helical" evidence="6">
    <location>
        <begin position="41"/>
        <end position="62"/>
    </location>
</feature>
<feature type="transmembrane region" description="Helical" evidence="6">
    <location>
        <begin position="82"/>
        <end position="101"/>
    </location>
</feature>
<evidence type="ECO:0000259" key="7">
    <source>
        <dbReference type="PROSITE" id="PS50922"/>
    </source>
</evidence>
<organism evidence="8 9">
    <name type="scientific">Galdieria yellowstonensis</name>
    <dbReference type="NCBI Taxonomy" id="3028027"/>
    <lineage>
        <taxon>Eukaryota</taxon>
        <taxon>Rhodophyta</taxon>
        <taxon>Bangiophyceae</taxon>
        <taxon>Galdieriales</taxon>
        <taxon>Galdieriaceae</taxon>
        <taxon>Galdieria</taxon>
    </lineage>
</organism>
<dbReference type="Pfam" id="PF03798">
    <property type="entry name" value="TRAM_LAG1_CLN8"/>
    <property type="match status" value="1"/>
</dbReference>
<feature type="domain" description="TLC" evidence="7">
    <location>
        <begin position="69"/>
        <end position="295"/>
    </location>
</feature>
<gene>
    <name evidence="8" type="ORF">GAYE_SCF03G2264</name>
</gene>
<comment type="subcellular location">
    <subcellularLocation>
        <location evidence="1">Membrane</location>
        <topology evidence="1">Multi-pass membrane protein</topology>
    </subcellularLocation>
</comment>
<sequence length="316" mass="37275">MESLYAHKICLDVKSFISVLREQQYTSAPRLADSAWKRQELFLVLAVGFTVWLLRLVLQKILFSKIFHKYSVRIQRKLSENLYYSIAYCLSFACGLLTWTLEDWRIDLFGPLLVELWSPYPPPLSTFFRCYYILELGYYLGSLAFLLLADTKHSDFLEFFIHHVATILLVYISYSFRYVRIGLVILVLHDASDVLLYSTKCVYYLGYRPFDSIMFIAFAVVFYFTRLFVFPRIIWGVAVDVIRLILRDHTFSGFASYWPVHFSHYFVCLFALSTLEILHCFWFSLILKMIGRVVFASFEKLREEGDIRSDDEDESE</sequence>
<protein>
    <recommendedName>
        <fullName evidence="7">TLC domain-containing protein</fullName>
    </recommendedName>
</protein>
<comment type="caution">
    <text evidence="8">The sequence shown here is derived from an EMBL/GenBank/DDBJ whole genome shotgun (WGS) entry which is preliminary data.</text>
</comment>
<feature type="transmembrane region" description="Helical" evidence="6">
    <location>
        <begin position="156"/>
        <end position="174"/>
    </location>
</feature>
<keyword evidence="9" id="KW-1185">Reference proteome</keyword>
<evidence type="ECO:0000256" key="1">
    <source>
        <dbReference type="ARBA" id="ARBA00004141"/>
    </source>
</evidence>
<evidence type="ECO:0000256" key="3">
    <source>
        <dbReference type="ARBA" id="ARBA00022989"/>
    </source>
</evidence>
<name>A0AAV9IAC8_9RHOD</name>
<accession>A0AAV9IAC8</accession>
<evidence type="ECO:0000313" key="8">
    <source>
        <dbReference type="EMBL" id="KAK4524364.1"/>
    </source>
</evidence>
<dbReference type="PIRSF" id="PIRSF005225">
    <property type="entry name" value="LAG1_LAC1"/>
    <property type="match status" value="1"/>
</dbReference>
<feature type="transmembrane region" description="Helical" evidence="6">
    <location>
        <begin position="210"/>
        <end position="229"/>
    </location>
</feature>
<evidence type="ECO:0000256" key="5">
    <source>
        <dbReference type="PROSITE-ProRule" id="PRU00205"/>
    </source>
</evidence>
<keyword evidence="4 5" id="KW-0472">Membrane</keyword>
<evidence type="ECO:0000313" key="9">
    <source>
        <dbReference type="Proteomes" id="UP001300502"/>
    </source>
</evidence>
<dbReference type="GO" id="GO:0016020">
    <property type="term" value="C:membrane"/>
    <property type="evidence" value="ECO:0007669"/>
    <property type="project" value="UniProtKB-SubCell"/>
</dbReference>
<feature type="transmembrane region" description="Helical" evidence="6">
    <location>
        <begin position="262"/>
        <end position="287"/>
    </location>
</feature>
<evidence type="ECO:0000256" key="6">
    <source>
        <dbReference type="SAM" id="Phobius"/>
    </source>
</evidence>
<keyword evidence="2 5" id="KW-0812">Transmembrane</keyword>
<dbReference type="PANTHER" id="PTHR12560">
    <property type="entry name" value="LONGEVITY ASSURANCE FACTOR 1 LAG1"/>
    <property type="match status" value="1"/>
</dbReference>
<dbReference type="AlphaFoldDB" id="A0AAV9IAC8"/>
<reference evidence="8 9" key="1">
    <citation type="submission" date="2022-07" db="EMBL/GenBank/DDBJ databases">
        <title>Genome-wide signatures of adaptation to extreme environments.</title>
        <authorList>
            <person name="Cho C.H."/>
            <person name="Yoon H.S."/>
        </authorList>
    </citation>
    <scope>NUCLEOTIDE SEQUENCE [LARGE SCALE GENOMIC DNA]</scope>
    <source>
        <strain evidence="8 9">108.79 E11</strain>
    </source>
</reference>
<proteinExistence type="predicted"/>
<dbReference type="EMBL" id="JANCYU010000023">
    <property type="protein sequence ID" value="KAK4524364.1"/>
    <property type="molecule type" value="Genomic_DNA"/>
</dbReference>
<dbReference type="InterPro" id="IPR016439">
    <property type="entry name" value="Lag1/Lac1-like"/>
</dbReference>
<dbReference type="GO" id="GO:0050291">
    <property type="term" value="F:sphingosine N-acyltransferase activity"/>
    <property type="evidence" value="ECO:0007669"/>
    <property type="project" value="InterPro"/>
</dbReference>
<dbReference type="GO" id="GO:0046513">
    <property type="term" value="P:ceramide biosynthetic process"/>
    <property type="evidence" value="ECO:0007669"/>
    <property type="project" value="InterPro"/>
</dbReference>
<evidence type="ECO:0000256" key="2">
    <source>
        <dbReference type="ARBA" id="ARBA00022692"/>
    </source>
</evidence>
<evidence type="ECO:0000256" key="4">
    <source>
        <dbReference type="ARBA" id="ARBA00023136"/>
    </source>
</evidence>
<dbReference type="SMART" id="SM00724">
    <property type="entry name" value="TLC"/>
    <property type="match status" value="1"/>
</dbReference>
<dbReference type="PROSITE" id="PS50922">
    <property type="entry name" value="TLC"/>
    <property type="match status" value="1"/>
</dbReference>
<dbReference type="Proteomes" id="UP001300502">
    <property type="component" value="Unassembled WGS sequence"/>
</dbReference>